<name>A0A4S8JVC5_MUSBA</name>
<accession>A0A4S8JVC5</accession>
<evidence type="ECO:0000313" key="2">
    <source>
        <dbReference type="Proteomes" id="UP000317650"/>
    </source>
</evidence>
<keyword evidence="2" id="KW-1185">Reference proteome</keyword>
<dbReference type="Proteomes" id="UP000317650">
    <property type="component" value="Chromosome 5"/>
</dbReference>
<sequence length="99" mass="11264">MKKYLRLQAPSPLRIAGYSCHPSLRVVRFWISNALPSRKLSILRYRTDLTAARVGIDRIRSGLRIFDRDRNGIEAALVGPFGEDGLIDVCEISLFQFND</sequence>
<comment type="caution">
    <text evidence="1">The sequence shown here is derived from an EMBL/GenBank/DDBJ whole genome shotgun (WGS) entry which is preliminary data.</text>
</comment>
<evidence type="ECO:0000313" key="1">
    <source>
        <dbReference type="EMBL" id="THU66157.1"/>
    </source>
</evidence>
<reference evidence="1 2" key="1">
    <citation type="journal article" date="2019" name="Nat. Plants">
        <title>Genome sequencing of Musa balbisiana reveals subgenome evolution and function divergence in polyploid bananas.</title>
        <authorList>
            <person name="Yao X."/>
        </authorList>
    </citation>
    <scope>NUCLEOTIDE SEQUENCE [LARGE SCALE GENOMIC DNA]</scope>
    <source>
        <strain evidence="2">cv. DH-PKW</strain>
        <tissue evidence="1">Leaves</tissue>
    </source>
</reference>
<proteinExistence type="predicted"/>
<protein>
    <submittedName>
        <fullName evidence="1">Uncharacterized protein</fullName>
    </submittedName>
</protein>
<organism evidence="1 2">
    <name type="scientific">Musa balbisiana</name>
    <name type="common">Banana</name>
    <dbReference type="NCBI Taxonomy" id="52838"/>
    <lineage>
        <taxon>Eukaryota</taxon>
        <taxon>Viridiplantae</taxon>
        <taxon>Streptophyta</taxon>
        <taxon>Embryophyta</taxon>
        <taxon>Tracheophyta</taxon>
        <taxon>Spermatophyta</taxon>
        <taxon>Magnoliopsida</taxon>
        <taxon>Liliopsida</taxon>
        <taxon>Zingiberales</taxon>
        <taxon>Musaceae</taxon>
        <taxon>Musa</taxon>
    </lineage>
</organism>
<dbReference type="AlphaFoldDB" id="A0A4S8JVC5"/>
<gene>
    <name evidence="1" type="ORF">C4D60_Mb05t11210</name>
</gene>
<dbReference type="EMBL" id="PYDT01000003">
    <property type="protein sequence ID" value="THU66157.1"/>
    <property type="molecule type" value="Genomic_DNA"/>
</dbReference>